<dbReference type="EMBL" id="PYMH01000001">
    <property type="protein sequence ID" value="PSU35678.1"/>
    <property type="molecule type" value="Genomic_DNA"/>
</dbReference>
<reference evidence="1 2" key="1">
    <citation type="submission" date="2018-03" db="EMBL/GenBank/DDBJ databases">
        <title>Whole genome sequencing of Histamine producing bacteria.</title>
        <authorList>
            <person name="Butler K."/>
        </authorList>
    </citation>
    <scope>NUCLEOTIDE SEQUENCE [LARGE SCALE GENOMIC DNA]</scope>
    <source>
        <strain evidence="1 2">JCM 13586</strain>
    </source>
</reference>
<dbReference type="AlphaFoldDB" id="A0A2T3J305"/>
<proteinExistence type="predicted"/>
<dbReference type="RefSeq" id="WP_107347033.1">
    <property type="nucleotide sequence ID" value="NZ_PYMH01000001.1"/>
</dbReference>
<keyword evidence="2" id="KW-1185">Reference proteome</keyword>
<evidence type="ECO:0000313" key="1">
    <source>
        <dbReference type="EMBL" id="PSU35678.1"/>
    </source>
</evidence>
<gene>
    <name evidence="1" type="ORF">C9I99_01275</name>
</gene>
<dbReference type="Proteomes" id="UP000241222">
    <property type="component" value="Unassembled WGS sequence"/>
</dbReference>
<accession>A0A2T3J305</accession>
<organism evidence="1 2">
    <name type="scientific">Photobacterium lutimaris</name>
    <dbReference type="NCBI Taxonomy" id="388278"/>
    <lineage>
        <taxon>Bacteria</taxon>
        <taxon>Pseudomonadati</taxon>
        <taxon>Pseudomonadota</taxon>
        <taxon>Gammaproteobacteria</taxon>
        <taxon>Vibrionales</taxon>
        <taxon>Vibrionaceae</taxon>
        <taxon>Photobacterium</taxon>
    </lineage>
</organism>
<evidence type="ECO:0000313" key="2">
    <source>
        <dbReference type="Proteomes" id="UP000241222"/>
    </source>
</evidence>
<protein>
    <submittedName>
        <fullName evidence="1">Uncharacterized protein</fullName>
    </submittedName>
</protein>
<comment type="caution">
    <text evidence="1">The sequence shown here is derived from an EMBL/GenBank/DDBJ whole genome shotgun (WGS) entry which is preliminary data.</text>
</comment>
<name>A0A2T3J305_9GAMM</name>
<sequence length="108" mass="12141">MFDYHMHTITNSLHLQQAWHNVLAILASKIEMASCGMAMQPPRGAESLIVHTDTGYDFPDLSLNTYLRVLGLKKARFKQAGFLLFCALDHYKKSLEDIIRVGMIGGNC</sequence>